<keyword evidence="7" id="KW-0915">Sodium</keyword>
<keyword evidence="6 13" id="KW-1133">Transmembrane helix</keyword>
<dbReference type="PANTHER" id="PTHR11690">
    <property type="entry name" value="AMILORIDE-SENSITIVE SODIUM CHANNEL-RELATED"/>
    <property type="match status" value="1"/>
</dbReference>
<keyword evidence="4 12" id="KW-0894">Sodium channel</keyword>
<accession>A0A9N9WXR1</accession>
<keyword evidence="8 12" id="KW-0406">Ion transport</keyword>
<gene>
    <name evidence="14" type="ORF">CHIRRI_LOCUS13151</name>
</gene>
<protein>
    <submittedName>
        <fullName evidence="14">Uncharacterized protein</fullName>
    </submittedName>
</protein>
<evidence type="ECO:0000256" key="7">
    <source>
        <dbReference type="ARBA" id="ARBA00023053"/>
    </source>
</evidence>
<name>A0A9N9WXR1_9DIPT</name>
<reference evidence="14" key="1">
    <citation type="submission" date="2022-01" db="EMBL/GenBank/DDBJ databases">
        <authorList>
            <person name="King R."/>
        </authorList>
    </citation>
    <scope>NUCLEOTIDE SEQUENCE</scope>
</reference>
<dbReference type="InterPro" id="IPR001873">
    <property type="entry name" value="ENaC"/>
</dbReference>
<evidence type="ECO:0000256" key="9">
    <source>
        <dbReference type="ARBA" id="ARBA00023136"/>
    </source>
</evidence>
<dbReference type="Proteomes" id="UP001153620">
    <property type="component" value="Chromosome 4"/>
</dbReference>
<dbReference type="GO" id="GO:0005886">
    <property type="term" value="C:plasma membrane"/>
    <property type="evidence" value="ECO:0007669"/>
    <property type="project" value="TreeGrafter"/>
</dbReference>
<keyword evidence="5 12" id="KW-0812">Transmembrane</keyword>
<evidence type="ECO:0000256" key="12">
    <source>
        <dbReference type="RuleBase" id="RU000679"/>
    </source>
</evidence>
<keyword evidence="3 12" id="KW-0813">Transport</keyword>
<proteinExistence type="inferred from homology"/>
<evidence type="ECO:0000256" key="5">
    <source>
        <dbReference type="ARBA" id="ARBA00022692"/>
    </source>
</evidence>
<evidence type="ECO:0000256" key="4">
    <source>
        <dbReference type="ARBA" id="ARBA00022461"/>
    </source>
</evidence>
<comment type="subcellular location">
    <subcellularLocation>
        <location evidence="1">Membrane</location>
        <topology evidence="1">Multi-pass membrane protein</topology>
    </subcellularLocation>
</comment>
<feature type="transmembrane region" description="Helical" evidence="13">
    <location>
        <begin position="30"/>
        <end position="52"/>
    </location>
</feature>
<evidence type="ECO:0000256" key="13">
    <source>
        <dbReference type="SAM" id="Phobius"/>
    </source>
</evidence>
<dbReference type="Gene3D" id="1.10.287.820">
    <property type="entry name" value="Acid-sensing ion channel domain"/>
    <property type="match status" value="1"/>
</dbReference>
<keyword evidence="10 12" id="KW-0739">Sodium transport</keyword>
<evidence type="ECO:0000256" key="8">
    <source>
        <dbReference type="ARBA" id="ARBA00023065"/>
    </source>
</evidence>
<evidence type="ECO:0000313" key="15">
    <source>
        <dbReference type="Proteomes" id="UP001153620"/>
    </source>
</evidence>
<keyword evidence="11 12" id="KW-0407">Ion channel</keyword>
<evidence type="ECO:0000256" key="1">
    <source>
        <dbReference type="ARBA" id="ARBA00004141"/>
    </source>
</evidence>
<feature type="transmembrane region" description="Helical" evidence="13">
    <location>
        <begin position="474"/>
        <end position="494"/>
    </location>
</feature>
<keyword evidence="9 13" id="KW-0472">Membrane</keyword>
<evidence type="ECO:0000256" key="2">
    <source>
        <dbReference type="ARBA" id="ARBA00007193"/>
    </source>
</evidence>
<dbReference type="Pfam" id="PF00858">
    <property type="entry name" value="ASC"/>
    <property type="match status" value="2"/>
</dbReference>
<evidence type="ECO:0000256" key="11">
    <source>
        <dbReference type="ARBA" id="ARBA00023303"/>
    </source>
</evidence>
<dbReference type="EMBL" id="OU895880">
    <property type="protein sequence ID" value="CAG9810334.1"/>
    <property type="molecule type" value="Genomic_DNA"/>
</dbReference>
<evidence type="ECO:0000256" key="10">
    <source>
        <dbReference type="ARBA" id="ARBA00023201"/>
    </source>
</evidence>
<dbReference type="Gene3D" id="1.10.287.770">
    <property type="entry name" value="YojJ-like"/>
    <property type="match status" value="1"/>
</dbReference>
<dbReference type="GO" id="GO:0015280">
    <property type="term" value="F:ligand-gated sodium channel activity"/>
    <property type="evidence" value="ECO:0007669"/>
    <property type="project" value="TreeGrafter"/>
</dbReference>
<feature type="transmembrane region" description="Helical" evidence="13">
    <location>
        <begin position="563"/>
        <end position="580"/>
    </location>
</feature>
<dbReference type="AlphaFoldDB" id="A0A9N9WXR1"/>
<sequence length="651" mass="75634">MKLDVQEYLKGSPIHGLVYISNGYHNVERIFWSIALSSSTICTLTLIVQLWIKMKSHPIIAYLSDTSVHVSEIYFPAVTVCPDILPFKPQALIKLKGKVVENRFYRYEKNNLSRHYYEDAEFQEEIADENKIGFDYVEILHKIESGEINPNALGVKILKRLQAIDILGNYNIINKLNFSIPADDFLDVLNEFEKQFMISSQPMYFNFRMSQEQYLTEIVTPYGLCFTFNSAQAHDLLDINSTSDDFHFQLLDFAVGSNQKFDLPRKEAGNPEGLNLIIEITNDLSKPIMTREINGYLIILHDPFELPSKLSKSFFINPNQINDIDINLQINEIDESIAEYKPTDRNCYLETEKILKFFKKYTKANCIQECLTDFMINRCSCVEFFMIRNSTTRICSANEKKCIENAKDDFDAQQQSCGCLEPCNHVKYEFEFNLKGVVNPTFTAESYVIQASVQFHEVRYNALIRKQQFNELDFFSYFGGLLGLFAGISVLSLIETVYWFTIRQLESCHRSDSTQVMPFNEDDEGSQPSGIFNSFKLFIVNFFNESSIHGFKFLVGSNYVQRFFWLFFIILSAIISYEMISDVREKIPDSRIVAYDDNFKDFGLIPFPAFTIVPEYTFENEMRNKLIDHWTMHWNRFAAGKSTNITDEMLR</sequence>
<dbReference type="PANTHER" id="PTHR11690:SF288">
    <property type="entry name" value="AMILORIDE-SENSITIVE NA+ CHANNEL-RELATED"/>
    <property type="match status" value="1"/>
</dbReference>
<evidence type="ECO:0000256" key="6">
    <source>
        <dbReference type="ARBA" id="ARBA00022989"/>
    </source>
</evidence>
<dbReference type="OrthoDB" id="6502088at2759"/>
<evidence type="ECO:0000313" key="14">
    <source>
        <dbReference type="EMBL" id="CAG9810334.1"/>
    </source>
</evidence>
<comment type="similarity">
    <text evidence="2 12">Belongs to the amiloride-sensitive sodium channel (TC 1.A.6) family.</text>
</comment>
<reference evidence="14" key="2">
    <citation type="submission" date="2022-10" db="EMBL/GenBank/DDBJ databases">
        <authorList>
            <consortium name="ENA_rothamsted_submissions"/>
            <consortium name="culmorum"/>
            <person name="King R."/>
        </authorList>
    </citation>
    <scope>NUCLEOTIDE SEQUENCE</scope>
</reference>
<keyword evidence="15" id="KW-1185">Reference proteome</keyword>
<organism evidence="14 15">
    <name type="scientific">Chironomus riparius</name>
    <dbReference type="NCBI Taxonomy" id="315576"/>
    <lineage>
        <taxon>Eukaryota</taxon>
        <taxon>Metazoa</taxon>
        <taxon>Ecdysozoa</taxon>
        <taxon>Arthropoda</taxon>
        <taxon>Hexapoda</taxon>
        <taxon>Insecta</taxon>
        <taxon>Pterygota</taxon>
        <taxon>Neoptera</taxon>
        <taxon>Endopterygota</taxon>
        <taxon>Diptera</taxon>
        <taxon>Nematocera</taxon>
        <taxon>Chironomoidea</taxon>
        <taxon>Chironomidae</taxon>
        <taxon>Chironominae</taxon>
        <taxon>Chironomus</taxon>
    </lineage>
</organism>
<evidence type="ECO:0000256" key="3">
    <source>
        <dbReference type="ARBA" id="ARBA00022448"/>
    </source>
</evidence>